<accession>A0A0V7ZHV0</accession>
<evidence type="ECO:0000313" key="4">
    <source>
        <dbReference type="EMBL" id="KST64112.1"/>
    </source>
</evidence>
<feature type="modified residue" description="4-aspartylphosphate" evidence="1">
    <location>
        <position position="63"/>
    </location>
</feature>
<dbReference type="EMBL" id="LMTZ01000128">
    <property type="protein sequence ID" value="KST64112.1"/>
    <property type="molecule type" value="Genomic_DNA"/>
</dbReference>
<evidence type="ECO:0000313" key="3">
    <source>
        <dbReference type="EMBL" id="KST62291.1"/>
    </source>
</evidence>
<evidence type="ECO:0000259" key="2">
    <source>
        <dbReference type="PROSITE" id="PS50110"/>
    </source>
</evidence>
<keyword evidence="5" id="KW-1185">Reference proteome</keyword>
<dbReference type="SUPFAM" id="SSF52172">
    <property type="entry name" value="CheY-like"/>
    <property type="match status" value="1"/>
</dbReference>
<dbReference type="Proteomes" id="UP000053372">
    <property type="component" value="Unassembled WGS sequence"/>
</dbReference>
<dbReference type="OrthoDB" id="495017at2"/>
<dbReference type="SMART" id="SM00448">
    <property type="entry name" value="REC"/>
    <property type="match status" value="1"/>
</dbReference>
<dbReference type="Pfam" id="PF00072">
    <property type="entry name" value="Response_reg"/>
    <property type="match status" value="1"/>
</dbReference>
<dbReference type="InterPro" id="IPR011006">
    <property type="entry name" value="CheY-like_superfamily"/>
</dbReference>
<evidence type="ECO:0000256" key="1">
    <source>
        <dbReference type="PROSITE-ProRule" id="PRU00169"/>
    </source>
</evidence>
<dbReference type="GO" id="GO:0000160">
    <property type="term" value="P:phosphorelay signal transduction system"/>
    <property type="evidence" value="ECO:0007669"/>
    <property type="project" value="InterPro"/>
</dbReference>
<evidence type="ECO:0000313" key="5">
    <source>
        <dbReference type="Proteomes" id="UP000053372"/>
    </source>
</evidence>
<protein>
    <submittedName>
        <fullName evidence="4">Regulator</fullName>
    </submittedName>
</protein>
<sequence length="232" mass="26540">MKKYLNGKASPIVLLVDAHELSLSRTRDLLISSYPDSKIITAQSIEDILNKFPKLKIDLIVMDILLPNSPGETPQTATGINFLTHLLGNYPKLNIVIHSEQIRSLVPMKQKIYSHIGGFTVVNKTLASEEIITRVNWALEQLTYVKDIKDIKVIDSELELKPEWLKLVNLAFREGFKDKVIAKHMCVSERMVRHYWDRVQEALNIDCEELKNQGKNLRVITQIRAREAGLID</sequence>
<dbReference type="PROSITE" id="PS50110">
    <property type="entry name" value="RESPONSE_REGULATORY"/>
    <property type="match status" value="1"/>
</dbReference>
<comment type="caution">
    <text evidence="4">The sequence shown here is derived from an EMBL/GenBank/DDBJ whole genome shotgun (WGS) entry which is preliminary data.</text>
</comment>
<proteinExistence type="predicted"/>
<feature type="domain" description="Response regulatory" evidence="2">
    <location>
        <begin position="12"/>
        <end position="139"/>
    </location>
</feature>
<reference evidence="4 5" key="1">
    <citation type="journal article" date="2015" name="Genome Announc.">
        <title>Draft Genome of the Euendolithic (true boring) Cyanobacterium Mastigocoleus testarum strain BC008.</title>
        <authorList>
            <person name="Guida B.S."/>
            <person name="Garcia-Pichel F."/>
        </authorList>
    </citation>
    <scope>NUCLEOTIDE SEQUENCE [LARGE SCALE GENOMIC DNA]</scope>
    <source>
        <strain evidence="4 5">BC008</strain>
    </source>
</reference>
<dbReference type="AlphaFoldDB" id="A0A0V7ZHV0"/>
<dbReference type="EMBL" id="LMTZ01000160">
    <property type="protein sequence ID" value="KST62291.1"/>
    <property type="molecule type" value="Genomic_DNA"/>
</dbReference>
<name>A0A0V7ZHV0_9CYAN</name>
<dbReference type="RefSeq" id="WP_027843774.1">
    <property type="nucleotide sequence ID" value="NZ_LMTZ01000128.1"/>
</dbReference>
<organism evidence="4 5">
    <name type="scientific">Mastigocoleus testarum BC008</name>
    <dbReference type="NCBI Taxonomy" id="371196"/>
    <lineage>
        <taxon>Bacteria</taxon>
        <taxon>Bacillati</taxon>
        <taxon>Cyanobacteriota</taxon>
        <taxon>Cyanophyceae</taxon>
        <taxon>Nostocales</taxon>
        <taxon>Hapalosiphonaceae</taxon>
        <taxon>Mastigocoleus</taxon>
    </lineage>
</organism>
<dbReference type="InterPro" id="IPR001789">
    <property type="entry name" value="Sig_transdc_resp-reg_receiver"/>
</dbReference>
<gene>
    <name evidence="3" type="ORF">BC008_08965</name>
    <name evidence="4" type="ORF">BC008_15820</name>
</gene>
<keyword evidence="1" id="KW-0597">Phosphoprotein</keyword>
<dbReference type="Gene3D" id="3.40.50.2300">
    <property type="match status" value="1"/>
</dbReference>